<dbReference type="PANTHER" id="PTHR48424:SF3">
    <property type="entry name" value="DYNEIN LIGHT CHAIN-RELATED"/>
    <property type="match status" value="1"/>
</dbReference>
<sequence>ILLTKNPDYLYTKSILSILKKISITLSSAEVSPDDAVPGRVVLLIKLLKLGSNVLLYVVFLHGLCGTVHGVLLHLLGHVSVLDHRLPVSHC</sequence>
<keyword evidence="1" id="KW-1133">Transmembrane helix</keyword>
<accession>A0A3B3BCF6</accession>
<keyword evidence="1" id="KW-0472">Membrane</keyword>
<evidence type="ECO:0000256" key="1">
    <source>
        <dbReference type="SAM" id="Phobius"/>
    </source>
</evidence>
<reference evidence="2" key="1">
    <citation type="submission" date="2025-08" db="UniProtKB">
        <authorList>
            <consortium name="Ensembl"/>
        </authorList>
    </citation>
    <scope>IDENTIFICATION</scope>
</reference>
<name>A0A3B3BCF6_ORYME</name>
<proteinExistence type="predicted"/>
<reference evidence="2" key="2">
    <citation type="submission" date="2025-09" db="UniProtKB">
        <authorList>
            <consortium name="Ensembl"/>
        </authorList>
    </citation>
    <scope>IDENTIFICATION</scope>
</reference>
<evidence type="ECO:0000313" key="2">
    <source>
        <dbReference type="Ensembl" id="ENSOMEP00000003165.1"/>
    </source>
</evidence>
<dbReference type="Proteomes" id="UP000261560">
    <property type="component" value="Unplaced"/>
</dbReference>
<keyword evidence="1" id="KW-0812">Transmembrane</keyword>
<organism evidence="2 3">
    <name type="scientific">Oryzias melastigma</name>
    <name type="common">Marine medaka</name>
    <dbReference type="NCBI Taxonomy" id="30732"/>
    <lineage>
        <taxon>Eukaryota</taxon>
        <taxon>Metazoa</taxon>
        <taxon>Chordata</taxon>
        <taxon>Craniata</taxon>
        <taxon>Vertebrata</taxon>
        <taxon>Euteleostomi</taxon>
        <taxon>Actinopterygii</taxon>
        <taxon>Neopterygii</taxon>
        <taxon>Teleostei</taxon>
        <taxon>Neoteleostei</taxon>
        <taxon>Acanthomorphata</taxon>
        <taxon>Ovalentaria</taxon>
        <taxon>Atherinomorphae</taxon>
        <taxon>Beloniformes</taxon>
        <taxon>Adrianichthyidae</taxon>
        <taxon>Oryziinae</taxon>
        <taxon>Oryzias</taxon>
    </lineage>
</organism>
<evidence type="ECO:0000313" key="3">
    <source>
        <dbReference type="Proteomes" id="UP000261560"/>
    </source>
</evidence>
<dbReference type="STRING" id="30732.ENSOMEP00000003165"/>
<dbReference type="AlphaFoldDB" id="A0A3B3BCF6"/>
<dbReference type="OMA" id="RNGMQTI"/>
<dbReference type="PaxDb" id="30732-ENSOMEP00000003165"/>
<feature type="transmembrane region" description="Helical" evidence="1">
    <location>
        <begin position="54"/>
        <end position="76"/>
    </location>
</feature>
<protein>
    <submittedName>
        <fullName evidence="2">Uncharacterized protein</fullName>
    </submittedName>
</protein>
<keyword evidence="3" id="KW-1185">Reference proteome</keyword>
<dbReference type="Ensembl" id="ENSOMET00000011284.1">
    <property type="protein sequence ID" value="ENSOMEP00000003165.1"/>
    <property type="gene ID" value="ENSOMEG00000004082.1"/>
</dbReference>
<dbReference type="PANTHER" id="PTHR48424">
    <property type="entry name" value="DYNEIN LIGHT CHAIN-RELATED"/>
    <property type="match status" value="1"/>
</dbReference>